<evidence type="ECO:0000259" key="4">
    <source>
        <dbReference type="Pfam" id="PF13439"/>
    </source>
</evidence>
<name>A0ABP5TAV0_9ACTN</name>
<keyword evidence="2" id="KW-0328">Glycosyltransferase</keyword>
<feature type="domain" description="Glycosyltransferase subfamily 4-like N-terminal" evidence="4">
    <location>
        <begin position="13"/>
        <end position="168"/>
    </location>
</feature>
<dbReference type="SUPFAM" id="SSF53756">
    <property type="entry name" value="UDP-Glycosyltransferase/glycogen phosphorylase"/>
    <property type="match status" value="1"/>
</dbReference>
<evidence type="ECO:0000313" key="5">
    <source>
        <dbReference type="EMBL" id="GAA2348629.1"/>
    </source>
</evidence>
<dbReference type="InterPro" id="IPR028098">
    <property type="entry name" value="Glyco_trans_4-like_N"/>
</dbReference>
<keyword evidence="6" id="KW-1185">Reference proteome</keyword>
<organism evidence="5 6">
    <name type="scientific">Streptomyces cuspidosporus</name>
    <dbReference type="NCBI Taxonomy" id="66882"/>
    <lineage>
        <taxon>Bacteria</taxon>
        <taxon>Bacillati</taxon>
        <taxon>Actinomycetota</taxon>
        <taxon>Actinomycetes</taxon>
        <taxon>Kitasatosporales</taxon>
        <taxon>Streptomycetaceae</taxon>
        <taxon>Streptomyces</taxon>
    </lineage>
</organism>
<accession>A0ABP5TAV0</accession>
<reference evidence="6" key="1">
    <citation type="journal article" date="2019" name="Int. J. Syst. Evol. Microbiol.">
        <title>The Global Catalogue of Microorganisms (GCM) 10K type strain sequencing project: providing services to taxonomists for standard genome sequencing and annotation.</title>
        <authorList>
            <consortium name="The Broad Institute Genomics Platform"/>
            <consortium name="The Broad Institute Genome Sequencing Center for Infectious Disease"/>
            <person name="Wu L."/>
            <person name="Ma J."/>
        </authorList>
    </citation>
    <scope>NUCLEOTIDE SEQUENCE [LARGE SCALE GENOMIC DNA]</scope>
    <source>
        <strain evidence="6">JCM 4316</strain>
    </source>
</reference>
<evidence type="ECO:0000256" key="3">
    <source>
        <dbReference type="ARBA" id="ARBA00022679"/>
    </source>
</evidence>
<evidence type="ECO:0000256" key="2">
    <source>
        <dbReference type="ARBA" id="ARBA00022676"/>
    </source>
</evidence>
<dbReference type="RefSeq" id="WP_346175806.1">
    <property type="nucleotide sequence ID" value="NZ_BAAASD010000016.1"/>
</dbReference>
<dbReference type="Gene3D" id="3.40.50.2000">
    <property type="entry name" value="Glycogen Phosphorylase B"/>
    <property type="match status" value="2"/>
</dbReference>
<dbReference type="Pfam" id="PF13692">
    <property type="entry name" value="Glyco_trans_1_4"/>
    <property type="match status" value="1"/>
</dbReference>
<dbReference type="PANTHER" id="PTHR12526">
    <property type="entry name" value="GLYCOSYLTRANSFERASE"/>
    <property type="match status" value="1"/>
</dbReference>
<dbReference type="Proteomes" id="UP001500253">
    <property type="component" value="Unassembled WGS sequence"/>
</dbReference>
<dbReference type="PANTHER" id="PTHR12526:SF635">
    <property type="entry name" value="GLYCOSYL TRANSFERASE GROUP 1"/>
    <property type="match status" value="1"/>
</dbReference>
<protein>
    <recommendedName>
        <fullName evidence="1">D-inositol 3-phosphate glycosyltransferase</fullName>
    </recommendedName>
</protein>
<evidence type="ECO:0000256" key="1">
    <source>
        <dbReference type="ARBA" id="ARBA00021292"/>
    </source>
</evidence>
<keyword evidence="3" id="KW-0808">Transferase</keyword>
<gene>
    <name evidence="5" type="ORF">GCM10010246_40160</name>
</gene>
<evidence type="ECO:0000313" key="6">
    <source>
        <dbReference type="Proteomes" id="UP001500253"/>
    </source>
</evidence>
<comment type="caution">
    <text evidence="5">The sequence shown here is derived from an EMBL/GenBank/DDBJ whole genome shotgun (WGS) entry which is preliminary data.</text>
</comment>
<proteinExistence type="predicted"/>
<sequence>MRVLHIISRLGAGGAEQQLRLLLRHLPARCDVLTLAAPGAAGHGIRADGVPVTHLPVGGRDPMAPARLARFIRGGGYDLVHTHLYRACVHGRIAARLAGVGAVIATEHSLGERHIDGRPLTVGVRARYLATERLGSATVAVSAAVADRLRAWGVANHRIHLVPNGLDAGRFRFTPAARAAARARLGIPAHAFVAGGVGRLVAAKRFDVALRAVAEVPQARLLLVGDGPERTALRDLAAWLKVADRVRLLGERGGAVAGTGDRPADLPGLLAAMDVLVSPSSQEGFGLAAVEALAAGLPVLHTACPALDELPPGTAPGARRIGPGAAALAAALHERAAAGPARFPVPAAVERYDIARTARRLALLYERSVSCGPDGCARGPAVTPRWPRSGAPAG</sequence>
<dbReference type="Pfam" id="PF13439">
    <property type="entry name" value="Glyco_transf_4"/>
    <property type="match status" value="1"/>
</dbReference>
<dbReference type="EMBL" id="BAAASD010000016">
    <property type="protein sequence ID" value="GAA2348629.1"/>
    <property type="molecule type" value="Genomic_DNA"/>
</dbReference>